<proteinExistence type="predicted"/>
<dbReference type="AlphaFoldDB" id="A0AA86NHV4"/>
<comment type="caution">
    <text evidence="1">The sequence shown here is derived from an EMBL/GenBank/DDBJ whole genome shotgun (WGS) entry which is preliminary data.</text>
</comment>
<reference evidence="1" key="1">
    <citation type="submission" date="2023-06" db="EMBL/GenBank/DDBJ databases">
        <authorList>
            <person name="Kurt Z."/>
        </authorList>
    </citation>
    <scope>NUCLEOTIDE SEQUENCE</scope>
</reference>
<organism evidence="1">
    <name type="scientific">Hexamita inflata</name>
    <dbReference type="NCBI Taxonomy" id="28002"/>
    <lineage>
        <taxon>Eukaryota</taxon>
        <taxon>Metamonada</taxon>
        <taxon>Diplomonadida</taxon>
        <taxon>Hexamitidae</taxon>
        <taxon>Hexamitinae</taxon>
        <taxon>Hexamita</taxon>
    </lineage>
</organism>
<dbReference type="Proteomes" id="UP001642409">
    <property type="component" value="Unassembled WGS sequence"/>
</dbReference>
<protein>
    <submittedName>
        <fullName evidence="2">Hypothetical_protein</fullName>
    </submittedName>
</protein>
<evidence type="ECO:0000313" key="2">
    <source>
        <dbReference type="EMBL" id="CAL6075683.1"/>
    </source>
</evidence>
<gene>
    <name evidence="2" type="ORF">HINF_LOCUS57326</name>
    <name evidence="1" type="ORF">HINF_LOCUS7243</name>
</gene>
<name>A0AA86NHV4_9EUKA</name>
<reference evidence="2 3" key="2">
    <citation type="submission" date="2024-07" db="EMBL/GenBank/DDBJ databases">
        <authorList>
            <person name="Akdeniz Z."/>
        </authorList>
    </citation>
    <scope>NUCLEOTIDE SEQUENCE [LARGE SCALE GENOMIC DNA]</scope>
</reference>
<dbReference type="EMBL" id="CAXDID020000315">
    <property type="protein sequence ID" value="CAL6075683.1"/>
    <property type="molecule type" value="Genomic_DNA"/>
</dbReference>
<evidence type="ECO:0000313" key="1">
    <source>
        <dbReference type="EMBL" id="CAI9919598.1"/>
    </source>
</evidence>
<sequence length="250" mass="29159">MNGCLLLTFRHQIVLIENCESTYFHFNSTLEQYELQHVIYHSEVNVATNRQIFIDSLVEAWARYFRYSNCTTVNSVVFSNNTTITLLSTDINFRSYKNTDQIFTSQTQSFIQKKLVRKLLYFRNLNISEAVREILQWIFPTNEQINVSFQTIIVQMIKSSATFQTTSLFSLALFSFIESSSWFVGSFITSNLSSRLSDTSAEQNLKFRSSRWNSSSQDSSRLVLDWFLVSTRQFGIPCNYLTFQKRKASK</sequence>
<accession>A0AA86NHV4</accession>
<dbReference type="EMBL" id="CATOUU010000181">
    <property type="protein sequence ID" value="CAI9919598.1"/>
    <property type="molecule type" value="Genomic_DNA"/>
</dbReference>
<evidence type="ECO:0000313" key="3">
    <source>
        <dbReference type="Proteomes" id="UP001642409"/>
    </source>
</evidence>
<keyword evidence="3" id="KW-1185">Reference proteome</keyword>